<dbReference type="EMBL" id="CP071448">
    <property type="protein sequence ID" value="QSW88445.1"/>
    <property type="molecule type" value="Genomic_DNA"/>
</dbReference>
<gene>
    <name evidence="2" type="ORF">J0383_19595</name>
</gene>
<proteinExistence type="predicted"/>
<feature type="region of interest" description="Disordered" evidence="1">
    <location>
        <begin position="1"/>
        <end position="21"/>
    </location>
</feature>
<sequence length="82" mass="9442">MADSFFKKENNKKKAVLKKQKALRKLERKTNNLKGKGFQSMIIYVDEHGHFTSMASESRTVKESHQKILPKEPKIRSAPGKN</sequence>
<evidence type="ECO:0000256" key="1">
    <source>
        <dbReference type="SAM" id="MobiDB-lite"/>
    </source>
</evidence>
<feature type="compositionally biased region" description="Basic and acidic residues" evidence="1">
    <location>
        <begin position="59"/>
        <end position="75"/>
    </location>
</feature>
<feature type="compositionally biased region" description="Basic residues" evidence="1">
    <location>
        <begin position="10"/>
        <end position="21"/>
    </location>
</feature>
<accession>A0ABX7QBM1</accession>
<evidence type="ECO:0000313" key="3">
    <source>
        <dbReference type="Proteomes" id="UP000663440"/>
    </source>
</evidence>
<dbReference type="Proteomes" id="UP000663440">
    <property type="component" value="Chromosome"/>
</dbReference>
<keyword evidence="3" id="KW-1185">Reference proteome</keyword>
<name>A0ABX7QBM1_9FLAO</name>
<reference evidence="2 3" key="1">
    <citation type="submission" date="2021-03" db="EMBL/GenBank/DDBJ databases">
        <title>Flavobacterium kribbensis sp. nov, an endophytic bacteria, isolated from soybean.</title>
        <authorList>
            <person name="Lee J."/>
            <person name="Seo J."/>
        </authorList>
    </citation>
    <scope>NUCLEOTIDE SEQUENCE [LARGE SCALE GENOMIC DNA]</scope>
    <source>
        <strain evidence="2 3">BB8</strain>
    </source>
</reference>
<dbReference type="RefSeq" id="WP_207295648.1">
    <property type="nucleotide sequence ID" value="NZ_CP071448.1"/>
</dbReference>
<protein>
    <submittedName>
        <fullName evidence="2">Uncharacterized protein</fullName>
    </submittedName>
</protein>
<organism evidence="2 3">
    <name type="scientific">Flavobacterium endoglycinae</name>
    <dbReference type="NCBI Taxonomy" id="2816357"/>
    <lineage>
        <taxon>Bacteria</taxon>
        <taxon>Pseudomonadati</taxon>
        <taxon>Bacteroidota</taxon>
        <taxon>Flavobacteriia</taxon>
        <taxon>Flavobacteriales</taxon>
        <taxon>Flavobacteriaceae</taxon>
        <taxon>Flavobacterium</taxon>
    </lineage>
</organism>
<feature type="region of interest" description="Disordered" evidence="1">
    <location>
        <begin position="55"/>
        <end position="82"/>
    </location>
</feature>
<evidence type="ECO:0000313" key="2">
    <source>
        <dbReference type="EMBL" id="QSW88445.1"/>
    </source>
</evidence>